<evidence type="ECO:0000256" key="4">
    <source>
        <dbReference type="ARBA" id="ARBA00022741"/>
    </source>
</evidence>
<dbReference type="InterPro" id="IPR044136">
    <property type="entry name" value="Lys-tRNA-ligase_II_N"/>
</dbReference>
<dbReference type="EC" id="6.1.1.6" evidence="9"/>
<dbReference type="InterPro" id="IPR018149">
    <property type="entry name" value="Lys-tRNA-synth_II_C"/>
</dbReference>
<reference evidence="13" key="1">
    <citation type="submission" date="2017-09" db="EMBL/GenBank/DDBJ databases">
        <title>Depth-based differentiation of microbial function through sediment-hosted aquifers and enrichment of novel symbionts in the deep terrestrial subsurface.</title>
        <authorList>
            <person name="Probst A.J."/>
            <person name="Ladd B."/>
            <person name="Jarett J.K."/>
            <person name="Geller-Mcgrath D.E."/>
            <person name="Sieber C.M.K."/>
            <person name="Emerson J.B."/>
            <person name="Anantharaman K."/>
            <person name="Thomas B.C."/>
            <person name="Malmstrom R."/>
            <person name="Stieglmeier M."/>
            <person name="Klingl A."/>
            <person name="Woyke T."/>
            <person name="Ryan C.M."/>
            <person name="Banfield J.F."/>
        </authorList>
    </citation>
    <scope>NUCLEOTIDE SEQUENCE [LARGE SCALE GENOMIC DNA]</scope>
</reference>
<name>A0A2M7E6P5_9BACT</name>
<evidence type="ECO:0000256" key="9">
    <source>
        <dbReference type="HAMAP-Rule" id="MF_00252"/>
    </source>
</evidence>
<evidence type="ECO:0000256" key="8">
    <source>
        <dbReference type="ARBA" id="ARBA00048573"/>
    </source>
</evidence>
<dbReference type="GO" id="GO:0004824">
    <property type="term" value="F:lysine-tRNA ligase activity"/>
    <property type="evidence" value="ECO:0007669"/>
    <property type="project" value="UniProtKB-UniRule"/>
</dbReference>
<dbReference type="GO" id="GO:0000287">
    <property type="term" value="F:magnesium ion binding"/>
    <property type="evidence" value="ECO:0007669"/>
    <property type="project" value="UniProtKB-UniRule"/>
</dbReference>
<dbReference type="Pfam" id="PF01336">
    <property type="entry name" value="tRNA_anti-codon"/>
    <property type="match status" value="1"/>
</dbReference>
<dbReference type="InterPro" id="IPR012340">
    <property type="entry name" value="NA-bd_OB-fold"/>
</dbReference>
<comment type="caution">
    <text evidence="12">The sequence shown here is derived from an EMBL/GenBank/DDBJ whole genome shotgun (WGS) entry which is preliminary data.</text>
</comment>
<comment type="catalytic activity">
    <reaction evidence="8 9 10">
        <text>tRNA(Lys) + L-lysine + ATP = L-lysyl-tRNA(Lys) + AMP + diphosphate</text>
        <dbReference type="Rhea" id="RHEA:20792"/>
        <dbReference type="Rhea" id="RHEA-COMP:9696"/>
        <dbReference type="Rhea" id="RHEA-COMP:9697"/>
        <dbReference type="ChEBI" id="CHEBI:30616"/>
        <dbReference type="ChEBI" id="CHEBI:32551"/>
        <dbReference type="ChEBI" id="CHEBI:33019"/>
        <dbReference type="ChEBI" id="CHEBI:78442"/>
        <dbReference type="ChEBI" id="CHEBI:78529"/>
        <dbReference type="ChEBI" id="CHEBI:456215"/>
        <dbReference type="EC" id="6.1.1.6"/>
    </reaction>
</comment>
<dbReference type="GO" id="GO:0005524">
    <property type="term" value="F:ATP binding"/>
    <property type="evidence" value="ECO:0007669"/>
    <property type="project" value="UniProtKB-UniRule"/>
</dbReference>
<dbReference type="InterPro" id="IPR006195">
    <property type="entry name" value="aa-tRNA-synth_II"/>
</dbReference>
<evidence type="ECO:0000256" key="1">
    <source>
        <dbReference type="ARBA" id="ARBA00008226"/>
    </source>
</evidence>
<dbReference type="FunFam" id="2.40.50.140:FF:000024">
    <property type="entry name" value="Lysine--tRNA ligase"/>
    <property type="match status" value="1"/>
</dbReference>
<dbReference type="InterPro" id="IPR002313">
    <property type="entry name" value="Lys-tRNA-ligase_II"/>
</dbReference>
<dbReference type="SUPFAM" id="SSF50249">
    <property type="entry name" value="Nucleic acid-binding proteins"/>
    <property type="match status" value="1"/>
</dbReference>
<evidence type="ECO:0000256" key="6">
    <source>
        <dbReference type="ARBA" id="ARBA00022917"/>
    </source>
</evidence>
<protein>
    <recommendedName>
        <fullName evidence="9">Lysine--tRNA ligase</fullName>
        <ecNumber evidence="9">6.1.1.6</ecNumber>
    </recommendedName>
    <alternativeName>
        <fullName evidence="9">Lysyl-tRNA synthetase</fullName>
        <shortName evidence="9">LysRS</shortName>
    </alternativeName>
</protein>
<comment type="cofactor">
    <cofactor evidence="9 10">
        <name>Mg(2+)</name>
        <dbReference type="ChEBI" id="CHEBI:18420"/>
    </cofactor>
    <text evidence="9 10">Binds 3 Mg(2+) ions per subunit.</text>
</comment>
<feature type="binding site" evidence="9">
    <location>
        <position position="389"/>
    </location>
    <ligand>
        <name>Mg(2+)</name>
        <dbReference type="ChEBI" id="CHEBI:18420"/>
        <label>1</label>
    </ligand>
</feature>
<dbReference type="HAMAP" id="MF_00252">
    <property type="entry name" value="Lys_tRNA_synth_class2"/>
    <property type="match status" value="1"/>
</dbReference>
<dbReference type="PANTHER" id="PTHR42918:SF15">
    <property type="entry name" value="LYSINE--TRNA LIGASE, CHLOROPLASTIC_MITOCHONDRIAL"/>
    <property type="match status" value="1"/>
</dbReference>
<evidence type="ECO:0000256" key="3">
    <source>
        <dbReference type="ARBA" id="ARBA00022723"/>
    </source>
</evidence>
<evidence type="ECO:0000313" key="12">
    <source>
        <dbReference type="EMBL" id="PIV63406.1"/>
    </source>
</evidence>
<keyword evidence="5 9" id="KW-0067">ATP-binding</keyword>
<dbReference type="GO" id="GO:0005829">
    <property type="term" value="C:cytosol"/>
    <property type="evidence" value="ECO:0007669"/>
    <property type="project" value="TreeGrafter"/>
</dbReference>
<organism evidence="12 13">
    <name type="scientific">bacterium (Candidatus Ratteibacteria) CG01_land_8_20_14_3_00_40_19</name>
    <dbReference type="NCBI Taxonomy" id="2014290"/>
    <lineage>
        <taxon>Bacteria</taxon>
        <taxon>Candidatus Ratteibacteria</taxon>
    </lineage>
</organism>
<keyword evidence="9 10" id="KW-0460">Magnesium</keyword>
<evidence type="ECO:0000256" key="7">
    <source>
        <dbReference type="ARBA" id="ARBA00023146"/>
    </source>
</evidence>
<dbReference type="Gene3D" id="3.30.930.10">
    <property type="entry name" value="Bira Bifunctional Protein, Domain 2"/>
    <property type="match status" value="1"/>
</dbReference>
<dbReference type="SUPFAM" id="SSF55681">
    <property type="entry name" value="Class II aaRS and biotin synthetases"/>
    <property type="match status" value="1"/>
</dbReference>
<feature type="binding site" evidence="9">
    <location>
        <position position="396"/>
    </location>
    <ligand>
        <name>Mg(2+)</name>
        <dbReference type="ChEBI" id="CHEBI:18420"/>
        <label>2</label>
    </ligand>
</feature>
<proteinExistence type="inferred from homology"/>
<keyword evidence="7 9" id="KW-0030">Aminoacyl-tRNA synthetase</keyword>
<dbReference type="AlphaFoldDB" id="A0A2M7E6P5"/>
<keyword evidence="9" id="KW-0963">Cytoplasm</keyword>
<dbReference type="Pfam" id="PF00152">
    <property type="entry name" value="tRNA-synt_2"/>
    <property type="match status" value="1"/>
</dbReference>
<dbReference type="GO" id="GO:0000049">
    <property type="term" value="F:tRNA binding"/>
    <property type="evidence" value="ECO:0007669"/>
    <property type="project" value="TreeGrafter"/>
</dbReference>
<dbReference type="CDD" id="cd00775">
    <property type="entry name" value="LysRS_core"/>
    <property type="match status" value="1"/>
</dbReference>
<feature type="binding site" evidence="9">
    <location>
        <position position="396"/>
    </location>
    <ligand>
        <name>Mg(2+)</name>
        <dbReference type="ChEBI" id="CHEBI:18420"/>
        <label>1</label>
    </ligand>
</feature>
<dbReference type="Proteomes" id="UP000228886">
    <property type="component" value="Unassembled WGS sequence"/>
</dbReference>
<gene>
    <name evidence="9 12" type="primary">lysS</name>
    <name evidence="12" type="ORF">COS11_07600</name>
</gene>
<keyword evidence="3 9" id="KW-0479">Metal-binding</keyword>
<dbReference type="InterPro" id="IPR045864">
    <property type="entry name" value="aa-tRNA-synth_II/BPL/LPL"/>
</dbReference>
<dbReference type="CDD" id="cd04322">
    <property type="entry name" value="LysRS_N"/>
    <property type="match status" value="1"/>
</dbReference>
<dbReference type="PANTHER" id="PTHR42918">
    <property type="entry name" value="LYSYL-TRNA SYNTHETASE"/>
    <property type="match status" value="1"/>
</dbReference>
<feature type="domain" description="Aminoacyl-transfer RNA synthetases class-II family profile" evidence="11">
    <location>
        <begin position="161"/>
        <end position="475"/>
    </location>
</feature>
<dbReference type="NCBIfam" id="TIGR00499">
    <property type="entry name" value="lysS_bact"/>
    <property type="match status" value="1"/>
</dbReference>
<comment type="subcellular location">
    <subcellularLocation>
        <location evidence="9">Cytoplasm</location>
    </subcellularLocation>
</comment>
<comment type="similarity">
    <text evidence="1 9">Belongs to the class-II aminoacyl-tRNA synthetase family.</text>
</comment>
<comment type="subunit">
    <text evidence="9">Homodimer.</text>
</comment>
<evidence type="ECO:0000256" key="2">
    <source>
        <dbReference type="ARBA" id="ARBA00022598"/>
    </source>
</evidence>
<dbReference type="PRINTS" id="PR00982">
    <property type="entry name" value="TRNASYNTHLYS"/>
</dbReference>
<dbReference type="NCBIfam" id="NF001756">
    <property type="entry name" value="PRK00484.1"/>
    <property type="match status" value="1"/>
</dbReference>
<sequence>MEENDLIVERKKKLVELKEFGIEPYGRKFIRTHKIAEIKEDISGKVKVAGRIVALRGHGKASFADLKDASGKIQLYFKNDVLGDEKYKIFKKTDIGDFLGVEGPTFRTKMGELSIRVEDFKVLAKSLRPLPEKWHGLKDVELRYRKRYLDLIANEKVSKIFQQRSQLIRKMRKFLEERDFLEVETPMMQELPGGAKARPFLTHHQALDADLYLRIAPELYLKRLLVGGFEKVYEINKSFRNEGIDTLHNPEFTMLETYTAYSDYEEMMEMTENLITFLSREILKKEEIEYQGQKINLKSPWTRMSLEESLKKYCSLEDFSNLEKMRKIAQGLDLELTGKESGFEIGDNIFEKKVQPGLTSPTFILDYPINTSPLAKNKPAHPEIAERFELFIAGLEIANAYSELNDPGEQRRRFENEVKEKREGIERGVDEDYLEALEYGMPPAGGLGIGIDRLVMLFTNSSSIREVILFPQLRPEQ</sequence>
<evidence type="ECO:0000259" key="11">
    <source>
        <dbReference type="PROSITE" id="PS50862"/>
    </source>
</evidence>
<dbReference type="InterPro" id="IPR004364">
    <property type="entry name" value="Aa-tRNA-synt_II"/>
</dbReference>
<accession>A0A2M7E6P5</accession>
<keyword evidence="2 9" id="KW-0436">Ligase</keyword>
<evidence type="ECO:0000256" key="10">
    <source>
        <dbReference type="RuleBase" id="RU000336"/>
    </source>
</evidence>
<dbReference type="InterPro" id="IPR004365">
    <property type="entry name" value="NA-bd_OB_tRNA"/>
</dbReference>
<dbReference type="EMBL" id="PETL01000364">
    <property type="protein sequence ID" value="PIV63406.1"/>
    <property type="molecule type" value="Genomic_DNA"/>
</dbReference>
<dbReference type="Gene3D" id="2.40.50.140">
    <property type="entry name" value="Nucleic acid-binding proteins"/>
    <property type="match status" value="1"/>
</dbReference>
<evidence type="ECO:0000256" key="5">
    <source>
        <dbReference type="ARBA" id="ARBA00022840"/>
    </source>
</evidence>
<dbReference type="GO" id="GO:0006430">
    <property type="term" value="P:lysyl-tRNA aminoacylation"/>
    <property type="evidence" value="ECO:0007669"/>
    <property type="project" value="UniProtKB-UniRule"/>
</dbReference>
<evidence type="ECO:0000313" key="13">
    <source>
        <dbReference type="Proteomes" id="UP000228886"/>
    </source>
</evidence>
<keyword evidence="4 9" id="KW-0547">Nucleotide-binding</keyword>
<keyword evidence="6 9" id="KW-0648">Protein biosynthesis</keyword>
<dbReference type="PROSITE" id="PS50862">
    <property type="entry name" value="AA_TRNA_LIGASE_II"/>
    <property type="match status" value="1"/>
</dbReference>